<protein>
    <submittedName>
        <fullName evidence="1">Uncharacterized protein</fullName>
    </submittedName>
</protein>
<reference evidence="1" key="1">
    <citation type="journal article" date="2018" name="Genome Biol.">
        <title>SKESA: strategic k-mer extension for scrupulous assemblies.</title>
        <authorList>
            <person name="Souvorov A."/>
            <person name="Agarwala R."/>
            <person name="Lipman D.J."/>
        </authorList>
    </citation>
    <scope>NUCLEOTIDE SEQUENCE</scope>
    <source>
        <strain evidence="1">STM5922</strain>
    </source>
</reference>
<feature type="non-terminal residue" evidence="1">
    <location>
        <position position="1"/>
    </location>
</feature>
<dbReference type="AlphaFoldDB" id="A0A704S2L7"/>
<accession>A0A704S2L7</accession>
<proteinExistence type="predicted"/>
<gene>
    <name evidence="1" type="ORF">G0G84_20940</name>
</gene>
<comment type="caution">
    <text evidence="1">The sequence shown here is derived from an EMBL/GenBank/DDBJ whole genome shotgun (WGS) entry which is preliminary data.</text>
</comment>
<evidence type="ECO:0000313" key="1">
    <source>
        <dbReference type="EMBL" id="HAC8262385.1"/>
    </source>
</evidence>
<organism evidence="1">
    <name type="scientific">Salmonella typhimurium</name>
    <dbReference type="NCBI Taxonomy" id="90371"/>
    <lineage>
        <taxon>Bacteria</taxon>
        <taxon>Pseudomonadati</taxon>
        <taxon>Pseudomonadota</taxon>
        <taxon>Gammaproteobacteria</taxon>
        <taxon>Enterobacterales</taxon>
        <taxon>Enterobacteriaceae</taxon>
        <taxon>Salmonella</taxon>
    </lineage>
</organism>
<dbReference type="EMBL" id="DAAMUS010000186">
    <property type="protein sequence ID" value="HAC8262385.1"/>
    <property type="molecule type" value="Genomic_DNA"/>
</dbReference>
<sequence>FRRIFHENEIYLPCDFKINNTFIINQLKQKTQQKTIMPVARKCHFCDLVQTINETLFPFLWKMKSPNLSMSKNNTVFC</sequence>
<name>A0A704S2L7_SALTM</name>
<reference evidence="1" key="2">
    <citation type="submission" date="2018-12" db="EMBL/GenBank/DDBJ databases">
        <authorList>
            <consortium name="NCBI Pathogen Detection Project"/>
        </authorList>
    </citation>
    <scope>NUCLEOTIDE SEQUENCE</scope>
    <source>
        <strain evidence="1">STM5922</strain>
    </source>
</reference>